<evidence type="ECO:0000313" key="1">
    <source>
        <dbReference type="EMBL" id="ONI25925.1"/>
    </source>
</evidence>
<proteinExistence type="predicted"/>
<dbReference type="Proteomes" id="UP000006882">
    <property type="component" value="Chromosome G2"/>
</dbReference>
<gene>
    <name evidence="1" type="ORF">PRUPE_2G327100</name>
</gene>
<name>A0A251QT99_PRUPE</name>
<keyword evidence="2" id="KW-1185">Reference proteome</keyword>
<feature type="non-terminal residue" evidence="1">
    <location>
        <position position="92"/>
    </location>
</feature>
<protein>
    <submittedName>
        <fullName evidence="1">Uncharacterized protein</fullName>
    </submittedName>
</protein>
<evidence type="ECO:0000313" key="2">
    <source>
        <dbReference type="Proteomes" id="UP000006882"/>
    </source>
</evidence>
<dbReference type="AlphaFoldDB" id="A0A251QT99"/>
<reference evidence="1 2" key="1">
    <citation type="journal article" date="2013" name="Nat. Genet.">
        <title>The high-quality draft genome of peach (Prunus persica) identifies unique patterns of genetic diversity, domestication and genome evolution.</title>
        <authorList>
            <consortium name="International Peach Genome Initiative"/>
            <person name="Verde I."/>
            <person name="Abbott A.G."/>
            <person name="Scalabrin S."/>
            <person name="Jung S."/>
            <person name="Shu S."/>
            <person name="Marroni F."/>
            <person name="Zhebentyayeva T."/>
            <person name="Dettori M.T."/>
            <person name="Grimwood J."/>
            <person name="Cattonaro F."/>
            <person name="Zuccolo A."/>
            <person name="Rossini L."/>
            <person name="Jenkins J."/>
            <person name="Vendramin E."/>
            <person name="Meisel L.A."/>
            <person name="Decroocq V."/>
            <person name="Sosinski B."/>
            <person name="Prochnik S."/>
            <person name="Mitros T."/>
            <person name="Policriti A."/>
            <person name="Cipriani G."/>
            <person name="Dondini L."/>
            <person name="Ficklin S."/>
            <person name="Goodstein D.M."/>
            <person name="Xuan P."/>
            <person name="Del Fabbro C."/>
            <person name="Aramini V."/>
            <person name="Copetti D."/>
            <person name="Gonzalez S."/>
            <person name="Horner D.S."/>
            <person name="Falchi R."/>
            <person name="Lucas S."/>
            <person name="Mica E."/>
            <person name="Maldonado J."/>
            <person name="Lazzari B."/>
            <person name="Bielenberg D."/>
            <person name="Pirona R."/>
            <person name="Miculan M."/>
            <person name="Barakat A."/>
            <person name="Testolin R."/>
            <person name="Stella A."/>
            <person name="Tartarini S."/>
            <person name="Tonutti P."/>
            <person name="Arus P."/>
            <person name="Orellana A."/>
            <person name="Wells C."/>
            <person name="Main D."/>
            <person name="Vizzotto G."/>
            <person name="Silva H."/>
            <person name="Salamini F."/>
            <person name="Schmutz J."/>
            <person name="Morgante M."/>
            <person name="Rokhsar D.S."/>
        </authorList>
    </citation>
    <scope>NUCLEOTIDE SEQUENCE [LARGE SCALE GENOMIC DNA]</scope>
    <source>
        <strain evidence="2">cv. Nemared</strain>
    </source>
</reference>
<accession>A0A251QT99</accession>
<organism evidence="1 2">
    <name type="scientific">Prunus persica</name>
    <name type="common">Peach</name>
    <name type="synonym">Amygdalus persica</name>
    <dbReference type="NCBI Taxonomy" id="3760"/>
    <lineage>
        <taxon>Eukaryota</taxon>
        <taxon>Viridiplantae</taxon>
        <taxon>Streptophyta</taxon>
        <taxon>Embryophyta</taxon>
        <taxon>Tracheophyta</taxon>
        <taxon>Spermatophyta</taxon>
        <taxon>Magnoliopsida</taxon>
        <taxon>eudicotyledons</taxon>
        <taxon>Gunneridae</taxon>
        <taxon>Pentapetalae</taxon>
        <taxon>rosids</taxon>
        <taxon>fabids</taxon>
        <taxon>Rosales</taxon>
        <taxon>Rosaceae</taxon>
        <taxon>Amygdaloideae</taxon>
        <taxon>Amygdaleae</taxon>
        <taxon>Prunus</taxon>
    </lineage>
</organism>
<dbReference type="Gramene" id="ONI25925">
    <property type="protein sequence ID" value="ONI25925"/>
    <property type="gene ID" value="PRUPE_2G327100"/>
</dbReference>
<sequence length="92" mass="10666">WPRSTHCSSFFVFYINTIPNFNPNPNVFYAFFFAPGSRVSISAPKIPSLGRPLRSDRRRNFCSISRYEILIRLVLGFQLQQGSDESAVDKYR</sequence>
<dbReference type="EMBL" id="CM007652">
    <property type="protein sequence ID" value="ONI25925.1"/>
    <property type="molecule type" value="Genomic_DNA"/>
</dbReference>